<dbReference type="InterPro" id="IPR023828">
    <property type="entry name" value="Peptidase_S8_Ser-AS"/>
</dbReference>
<evidence type="ECO:0000256" key="3">
    <source>
        <dbReference type="ARBA" id="ARBA00022801"/>
    </source>
</evidence>
<dbReference type="InterPro" id="IPR036852">
    <property type="entry name" value="Peptidase_S8/S53_dom_sf"/>
</dbReference>
<dbReference type="PANTHER" id="PTHR43806">
    <property type="entry name" value="PEPTIDASE S8"/>
    <property type="match status" value="1"/>
</dbReference>
<dbReference type="InterPro" id="IPR000209">
    <property type="entry name" value="Peptidase_S8/S53_dom"/>
</dbReference>
<feature type="active site" description="Charge relay system" evidence="5 6">
    <location>
        <position position="516"/>
    </location>
</feature>
<dbReference type="InterPro" id="IPR034213">
    <property type="entry name" value="S8_Vpr-like"/>
</dbReference>
<keyword evidence="2 6" id="KW-0645">Protease</keyword>
<dbReference type="PANTHER" id="PTHR43806:SF65">
    <property type="entry name" value="SERINE PROTEASE APRX"/>
    <property type="match status" value="1"/>
</dbReference>
<dbReference type="GO" id="GO:0006508">
    <property type="term" value="P:proteolysis"/>
    <property type="evidence" value="ECO:0007669"/>
    <property type="project" value="UniProtKB-KW"/>
</dbReference>
<reference evidence="12" key="1">
    <citation type="submission" date="2016-10" db="EMBL/GenBank/DDBJ databases">
        <authorList>
            <person name="Varghese N."/>
            <person name="Submissions S."/>
        </authorList>
    </citation>
    <scope>NUCLEOTIDE SEQUENCE [LARGE SCALE GENOMIC DNA]</scope>
    <source>
        <strain evidence="12">CGMCC 4.3506</strain>
    </source>
</reference>
<keyword evidence="4 6" id="KW-0720">Serine protease</keyword>
<dbReference type="PROSITE" id="PS51892">
    <property type="entry name" value="SUBTILASE"/>
    <property type="match status" value="1"/>
</dbReference>
<dbReference type="PROSITE" id="PS00137">
    <property type="entry name" value="SUBTILASE_HIS"/>
    <property type="match status" value="1"/>
</dbReference>
<dbReference type="EMBL" id="FNCC01000014">
    <property type="protein sequence ID" value="SDG98316.1"/>
    <property type="molecule type" value="Genomic_DNA"/>
</dbReference>
<dbReference type="PRINTS" id="PR00723">
    <property type="entry name" value="SUBTILISIN"/>
</dbReference>
<dbReference type="InterPro" id="IPR022398">
    <property type="entry name" value="Peptidase_S8_His-AS"/>
</dbReference>
<accession>A0A1G7YPS4</accession>
<evidence type="ECO:0000313" key="12">
    <source>
        <dbReference type="Proteomes" id="UP000199623"/>
    </source>
</evidence>
<dbReference type="PROSITE" id="PS00136">
    <property type="entry name" value="SUBTILASE_ASP"/>
    <property type="match status" value="1"/>
</dbReference>
<feature type="region of interest" description="Disordered" evidence="8">
    <location>
        <begin position="40"/>
        <end position="65"/>
    </location>
</feature>
<feature type="signal peptide" evidence="9">
    <location>
        <begin position="1"/>
        <end position="22"/>
    </location>
</feature>
<evidence type="ECO:0000256" key="7">
    <source>
        <dbReference type="RuleBase" id="RU003355"/>
    </source>
</evidence>
<dbReference type="AlphaFoldDB" id="A0A1G7YPS4"/>
<evidence type="ECO:0000256" key="9">
    <source>
        <dbReference type="SAM" id="SignalP"/>
    </source>
</evidence>
<keyword evidence="3 6" id="KW-0378">Hydrolase</keyword>
<evidence type="ECO:0000256" key="8">
    <source>
        <dbReference type="SAM" id="MobiDB-lite"/>
    </source>
</evidence>
<evidence type="ECO:0000256" key="5">
    <source>
        <dbReference type="PIRSR" id="PIRSR615500-1"/>
    </source>
</evidence>
<evidence type="ECO:0000256" key="6">
    <source>
        <dbReference type="PROSITE-ProRule" id="PRU01240"/>
    </source>
</evidence>
<evidence type="ECO:0000256" key="1">
    <source>
        <dbReference type="ARBA" id="ARBA00011073"/>
    </source>
</evidence>
<organism evidence="11 12">
    <name type="scientific">Lentzea fradiae</name>
    <dbReference type="NCBI Taxonomy" id="200378"/>
    <lineage>
        <taxon>Bacteria</taxon>
        <taxon>Bacillati</taxon>
        <taxon>Actinomycetota</taxon>
        <taxon>Actinomycetes</taxon>
        <taxon>Pseudonocardiales</taxon>
        <taxon>Pseudonocardiaceae</taxon>
        <taxon>Lentzea</taxon>
    </lineage>
</organism>
<keyword evidence="9" id="KW-0732">Signal</keyword>
<evidence type="ECO:0000259" key="10">
    <source>
        <dbReference type="Pfam" id="PF00082"/>
    </source>
</evidence>
<sequence>MKLLTVSLLLGALLAPSPPVEPVTVFVELTSAPAVEARSVPQARSARERTSEQVSRVVSRSGGREVARTSNAVPGVVLSAAPSRLAGLAGMPEVRAVHRMTPKVVTNASAVRLTRTSEVWRSLGRFGDGVRIGVVDTGIDYRHADFGGGTFPNAKVVGGYDFAGDSYTGKASAVPEPDGDPVDCQGHGTHVAGTAAGFGVNADGTTYRGSYETVDLDALKIGPGTAPRASLYALKIFGCKGGTNLVARALDWALDPNGDGDFSDKLDVVNLSLGSEFGAPDDPDSLFVRKLVEHGVVVVAAAGNGGDFYDVSGSPANTPEAISVANSRDAFSMLDGLESGGRRWAGQYGLAYEKPIDLSLPVVRLSSNVDGCQPIGERLDGKIVWLEWDDVDATRACGSAARTDNASNAGAAGVLLPTTLPVFAAGIAGNDRIPAFQLTAAASKALRPALEEGTLTVRLTSELKRSVPSVEPSITDTITPSSSRSRSSIAVAAPGDTIFSAASGTASEGTSMGGTSMAAPHVAGIAAVLREVHPEWTVEEVKAVLTNTASGVVRSSDGVREAPMRVGAGRVDGLAALTADVLALGDASFGTVEVGGPLVSTREITLVNKGTTPVLLHARYEPITSVPGVSFQIGKTPVAVPPGGSATVPVRLYVPRPADLRKAADPTVSLADGRQFLAEASGLVTFTGDRSLRVPVHAAPKPVSALSVADGHVTGRGLDQEDYVSRMTVLQLGGRSGRLPDCGPGLQDDCAANRTARGGDVRFVGATATPDLLAFGIATWDTWANLGGNTQPHVRFSVGGKDFETTAVKRTNAAGGIVADVWYAKTVAAETDEVVDEQPLNGFDGSTDTNLFDSDVVVLPVSRSVLPAGPVTYTAGVKSRYTAPADRDDLVDVAEPAVFDFGLTVPELSTVVRPGDPVPPGTLVFFHHNASGDRALAP</sequence>
<evidence type="ECO:0000256" key="4">
    <source>
        <dbReference type="ARBA" id="ARBA00022825"/>
    </source>
</evidence>
<dbReference type="Gene3D" id="3.40.50.200">
    <property type="entry name" value="Peptidase S8/S53 domain"/>
    <property type="match status" value="2"/>
</dbReference>
<name>A0A1G7YPS4_9PSEU</name>
<dbReference type="STRING" id="200378.SAMN05216553_11470"/>
<dbReference type="Pfam" id="PF00082">
    <property type="entry name" value="Peptidase_S8"/>
    <property type="match status" value="1"/>
</dbReference>
<dbReference type="SUPFAM" id="SSF52743">
    <property type="entry name" value="Subtilisin-like"/>
    <property type="match status" value="1"/>
</dbReference>
<dbReference type="CDD" id="cd07474">
    <property type="entry name" value="Peptidases_S8_subtilisin_Vpr-like"/>
    <property type="match status" value="1"/>
</dbReference>
<keyword evidence="12" id="KW-1185">Reference proteome</keyword>
<comment type="similarity">
    <text evidence="1 6 7">Belongs to the peptidase S8 family.</text>
</comment>
<dbReference type="RefSeq" id="WP_090054968.1">
    <property type="nucleotide sequence ID" value="NZ_FNCC01000014.1"/>
</dbReference>
<feature type="domain" description="Peptidase S8/S53" evidence="10">
    <location>
        <begin position="127"/>
        <end position="554"/>
    </location>
</feature>
<dbReference type="InterPro" id="IPR050131">
    <property type="entry name" value="Peptidase_S8_subtilisin-like"/>
</dbReference>
<dbReference type="InterPro" id="IPR015500">
    <property type="entry name" value="Peptidase_S8_subtilisin-rel"/>
</dbReference>
<feature type="chain" id="PRO_5011724226" evidence="9">
    <location>
        <begin position="23"/>
        <end position="938"/>
    </location>
</feature>
<feature type="active site" description="Charge relay system" evidence="5 6">
    <location>
        <position position="136"/>
    </location>
</feature>
<dbReference type="OrthoDB" id="614750at2"/>
<evidence type="ECO:0000256" key="2">
    <source>
        <dbReference type="ARBA" id="ARBA00022670"/>
    </source>
</evidence>
<dbReference type="InterPro" id="IPR023827">
    <property type="entry name" value="Peptidase_S8_Asp-AS"/>
</dbReference>
<protein>
    <submittedName>
        <fullName evidence="11">Subtilase family protein</fullName>
    </submittedName>
</protein>
<evidence type="ECO:0000313" key="11">
    <source>
        <dbReference type="EMBL" id="SDG98316.1"/>
    </source>
</evidence>
<dbReference type="GO" id="GO:0004252">
    <property type="term" value="F:serine-type endopeptidase activity"/>
    <property type="evidence" value="ECO:0007669"/>
    <property type="project" value="UniProtKB-UniRule"/>
</dbReference>
<proteinExistence type="inferred from homology"/>
<dbReference type="Proteomes" id="UP000199623">
    <property type="component" value="Unassembled WGS sequence"/>
</dbReference>
<dbReference type="PROSITE" id="PS00138">
    <property type="entry name" value="SUBTILASE_SER"/>
    <property type="match status" value="1"/>
</dbReference>
<gene>
    <name evidence="11" type="ORF">SAMN05216553_11470</name>
</gene>
<feature type="active site" description="Charge relay system" evidence="5 6">
    <location>
        <position position="187"/>
    </location>
</feature>